<dbReference type="SUPFAM" id="SSF53850">
    <property type="entry name" value="Periplasmic binding protein-like II"/>
    <property type="match status" value="1"/>
</dbReference>
<dbReference type="InterPro" id="IPR006059">
    <property type="entry name" value="SBP"/>
</dbReference>
<name>A0A4R5KBN5_9BACL</name>
<dbReference type="PANTHER" id="PTHR43649">
    <property type="entry name" value="ARABINOSE-BINDING PROTEIN-RELATED"/>
    <property type="match status" value="1"/>
</dbReference>
<evidence type="ECO:0000256" key="1">
    <source>
        <dbReference type="SAM" id="SignalP"/>
    </source>
</evidence>
<dbReference type="Gene3D" id="3.40.190.10">
    <property type="entry name" value="Periplasmic binding protein-like II"/>
    <property type="match status" value="2"/>
</dbReference>
<feature type="chain" id="PRO_5039629031" evidence="1">
    <location>
        <begin position="23"/>
        <end position="441"/>
    </location>
</feature>
<dbReference type="RefSeq" id="WP_133235256.1">
    <property type="nucleotide sequence ID" value="NZ_SMRT01000021.1"/>
</dbReference>
<keyword evidence="1" id="KW-0732">Signal</keyword>
<keyword evidence="3" id="KW-1185">Reference proteome</keyword>
<comment type="caution">
    <text evidence="2">The sequence shown here is derived from an EMBL/GenBank/DDBJ whole genome shotgun (WGS) entry which is preliminary data.</text>
</comment>
<dbReference type="PANTHER" id="PTHR43649:SF11">
    <property type="entry name" value="ABC TRANSPORTER SUBSTRATE-BINDING PROTEIN YESO-RELATED"/>
    <property type="match status" value="1"/>
</dbReference>
<feature type="signal peptide" evidence="1">
    <location>
        <begin position="1"/>
        <end position="22"/>
    </location>
</feature>
<dbReference type="InterPro" id="IPR050490">
    <property type="entry name" value="Bact_solute-bd_prot1"/>
</dbReference>
<proteinExistence type="predicted"/>
<dbReference type="Pfam" id="PF01547">
    <property type="entry name" value="SBP_bac_1"/>
    <property type="match status" value="1"/>
</dbReference>
<evidence type="ECO:0000313" key="2">
    <source>
        <dbReference type="EMBL" id="TDF92322.1"/>
    </source>
</evidence>
<evidence type="ECO:0000313" key="3">
    <source>
        <dbReference type="Proteomes" id="UP000295636"/>
    </source>
</evidence>
<gene>
    <name evidence="2" type="ORF">E1757_30090</name>
</gene>
<organism evidence="2 3">
    <name type="scientific">Paenibacillus piri</name>
    <dbReference type="NCBI Taxonomy" id="2547395"/>
    <lineage>
        <taxon>Bacteria</taxon>
        <taxon>Bacillati</taxon>
        <taxon>Bacillota</taxon>
        <taxon>Bacilli</taxon>
        <taxon>Bacillales</taxon>
        <taxon>Paenibacillaceae</taxon>
        <taxon>Paenibacillus</taxon>
    </lineage>
</organism>
<dbReference type="AlphaFoldDB" id="A0A4R5KBN5"/>
<dbReference type="OrthoDB" id="7918484at2"/>
<dbReference type="Proteomes" id="UP000295636">
    <property type="component" value="Unassembled WGS sequence"/>
</dbReference>
<sequence length="441" mass="48426">MTKAKKLVSSAVAISLISTSLAACGAGSQTSQGGGASDSGKPVTLRFAWWGSDARHKATLDAINLYKQKNPNVTIEAEYGGFDGYDQKMKTQLAGGTAADILQLDQPWLAELSGGNELLLDLNSQKTIDLKNFDATYVKDYVTYNNKVVGLPMGTNGRTVFFNKTLADKVGIKYDQNWTWDSLLEEAKKLHDKDSKMYLMNGDLGVTNIMLMSMLKQRTNEPMVKDDYTLSFTKAQAAEAYTWIQKAYQNGVFQPLGEAQLFSKKTDQNPKWINQEFVAIEGWSSEFPKFQESLPKGTELVTALPAAFSDAKTGPAAIRPSMVISVNKKTENQEEALKFVNFLLTDPEAAKLLGDVRAVPAVEAAKNAVVEANKLDKNISNAVDLASKKPAVPDNAITQNSQLSDISQDIIQKVAFNKLTPDQAADELIKRYTDKLKELKK</sequence>
<reference evidence="2 3" key="1">
    <citation type="submission" date="2019-03" db="EMBL/GenBank/DDBJ databases">
        <title>This is whole genome sequence of Paenibacillus sp MS74 strain.</title>
        <authorList>
            <person name="Trinh H.N."/>
        </authorList>
    </citation>
    <scope>NUCLEOTIDE SEQUENCE [LARGE SCALE GENOMIC DNA]</scope>
    <source>
        <strain evidence="2 3">MS74</strain>
    </source>
</reference>
<accession>A0A4R5KBN5</accession>
<dbReference type="PROSITE" id="PS51257">
    <property type="entry name" value="PROKAR_LIPOPROTEIN"/>
    <property type="match status" value="1"/>
</dbReference>
<dbReference type="EMBL" id="SMRT01000021">
    <property type="protein sequence ID" value="TDF92322.1"/>
    <property type="molecule type" value="Genomic_DNA"/>
</dbReference>
<protein>
    <submittedName>
        <fullName evidence="2">Carbohydrate ABC transporter substrate-binding protein</fullName>
    </submittedName>
</protein>